<protein>
    <recommendedName>
        <fullName evidence="2">Type II secretion system protein GspI C-terminal domain-containing protein</fullName>
    </recommendedName>
</protein>
<evidence type="ECO:0008006" key="2">
    <source>
        <dbReference type="Google" id="ProtNLM"/>
    </source>
</evidence>
<evidence type="ECO:0000313" key="1">
    <source>
        <dbReference type="EMBL" id="MPN38771.1"/>
    </source>
</evidence>
<comment type="caution">
    <text evidence="1">The sequence shown here is derived from an EMBL/GenBank/DDBJ whole genome shotgun (WGS) entry which is preliminary data.</text>
</comment>
<organism evidence="1">
    <name type="scientific">bioreactor metagenome</name>
    <dbReference type="NCBI Taxonomy" id="1076179"/>
    <lineage>
        <taxon>unclassified sequences</taxon>
        <taxon>metagenomes</taxon>
        <taxon>ecological metagenomes</taxon>
    </lineage>
</organism>
<accession>A0A645HID7</accession>
<gene>
    <name evidence="1" type="ORF">SDC9_186296</name>
</gene>
<dbReference type="AlphaFoldDB" id="A0A645HID7"/>
<sequence>MAVALGILALSLAGLLQLTISGQERLARTHQKWRETHMLMQAAEYYLLQKGEEPEAPPLDVFPYKEYVTECTFRDAENLPESYTGISGQLPLRACEIRLLRGSGNQIVNSVIVDRFNYEADATNGTESLFNN</sequence>
<reference evidence="1" key="1">
    <citation type="submission" date="2019-08" db="EMBL/GenBank/DDBJ databases">
        <authorList>
            <person name="Kucharzyk K."/>
            <person name="Murdoch R.W."/>
            <person name="Higgins S."/>
            <person name="Loffler F."/>
        </authorList>
    </citation>
    <scope>NUCLEOTIDE SEQUENCE</scope>
</reference>
<dbReference type="EMBL" id="VSSQ01094204">
    <property type="protein sequence ID" value="MPN38771.1"/>
    <property type="molecule type" value="Genomic_DNA"/>
</dbReference>
<name>A0A645HID7_9ZZZZ</name>
<proteinExistence type="predicted"/>